<accession>A0A1F7U8E2</accession>
<proteinExistence type="predicted"/>
<evidence type="ECO:0000256" key="3">
    <source>
        <dbReference type="ARBA" id="ARBA00022692"/>
    </source>
</evidence>
<evidence type="ECO:0000313" key="8">
    <source>
        <dbReference type="EMBL" id="OGL74511.1"/>
    </source>
</evidence>
<name>A0A1F7U8E2_9BACT</name>
<comment type="subcellular location">
    <subcellularLocation>
        <location evidence="1">Cell membrane</location>
        <topology evidence="1">Multi-pass membrane protein</topology>
    </subcellularLocation>
</comment>
<gene>
    <name evidence="8" type="ORF">A3C96_01595</name>
</gene>
<dbReference type="PANTHER" id="PTHR30619:SF1">
    <property type="entry name" value="RECOMBINATION PROTEIN 2"/>
    <property type="match status" value="1"/>
</dbReference>
<sequence>MLSRWAASPSKTFFAGCLSFALGIGAHALDERPWLGAAFWIITALVWSSAVIVVWRRPVVRFVLVTLLFAWCGLARYDTALPDKTDGRSVVWPERPATFTGEVRDEPRESLSQTAYVVDHIRLSDMAVTGAYRPDEAARVLGGPTDRARRGDRVTWRCRPRPPPPAVGVSDLFLRDIVWSCRPVGGIKVLAEDDPPVGGMDRSRLQFVSGLDGVRRHLRAAAGRMLPEPEASFLLGLLIGDRDSLPKDISGDFRAAALAAVLVVGFAALAGGGASVVRAALMGCLSLGAILANRRYCGMNALVAAAAAMLAANPLILRHDAGFQLSFAAVWGLHAFGQPFARAVKFLPERFGLRQAGGETIAATLATLPLSLHLFGFLPGFGLLANLLILPLVPWAMAAGATAVALGAAVETVGRLPAAVAFGILRLVEWLAHFFASGAWFGLHLQPGALATAVLYAWIGLLWWALNYAEPIVLWRKRQWRFRPLARGDGTPPAGGSLEFEIENYE</sequence>
<feature type="transmembrane region" description="Helical" evidence="6">
    <location>
        <begin position="253"/>
        <end position="270"/>
    </location>
</feature>
<dbReference type="GO" id="GO:0005886">
    <property type="term" value="C:plasma membrane"/>
    <property type="evidence" value="ECO:0007669"/>
    <property type="project" value="UniProtKB-SubCell"/>
</dbReference>
<dbReference type="PANTHER" id="PTHR30619">
    <property type="entry name" value="DNA INTERNALIZATION/COMPETENCE PROTEIN COMEC/REC2"/>
    <property type="match status" value="1"/>
</dbReference>
<evidence type="ECO:0000256" key="5">
    <source>
        <dbReference type="ARBA" id="ARBA00023136"/>
    </source>
</evidence>
<reference evidence="8 9" key="1">
    <citation type="journal article" date="2016" name="Nat. Commun.">
        <title>Thousands of microbial genomes shed light on interconnected biogeochemical processes in an aquifer system.</title>
        <authorList>
            <person name="Anantharaman K."/>
            <person name="Brown C.T."/>
            <person name="Hug L.A."/>
            <person name="Sharon I."/>
            <person name="Castelle C.J."/>
            <person name="Probst A.J."/>
            <person name="Thomas B.C."/>
            <person name="Singh A."/>
            <person name="Wilkins M.J."/>
            <person name="Karaoz U."/>
            <person name="Brodie E.L."/>
            <person name="Williams K.H."/>
            <person name="Hubbard S.S."/>
            <person name="Banfield J.F."/>
        </authorList>
    </citation>
    <scope>NUCLEOTIDE SEQUENCE [LARGE SCALE GENOMIC DNA]</scope>
</reference>
<evidence type="ECO:0000313" key="9">
    <source>
        <dbReference type="Proteomes" id="UP000177088"/>
    </source>
</evidence>
<keyword evidence="4 6" id="KW-1133">Transmembrane helix</keyword>
<keyword evidence="2" id="KW-1003">Cell membrane</keyword>
<dbReference type="AlphaFoldDB" id="A0A1F7U8E2"/>
<dbReference type="NCBIfam" id="TIGR00360">
    <property type="entry name" value="ComEC_N-term"/>
    <property type="match status" value="1"/>
</dbReference>
<evidence type="ECO:0000256" key="2">
    <source>
        <dbReference type="ARBA" id="ARBA00022475"/>
    </source>
</evidence>
<keyword evidence="3 6" id="KW-0812">Transmembrane</keyword>
<dbReference type="InterPro" id="IPR052159">
    <property type="entry name" value="Competence_DNA_uptake"/>
</dbReference>
<dbReference type="InterPro" id="IPR004477">
    <property type="entry name" value="ComEC_N"/>
</dbReference>
<feature type="domain" description="ComEC/Rec2-related protein" evidence="7">
    <location>
        <begin position="253"/>
        <end position="465"/>
    </location>
</feature>
<evidence type="ECO:0000256" key="1">
    <source>
        <dbReference type="ARBA" id="ARBA00004651"/>
    </source>
</evidence>
<keyword evidence="5 6" id="KW-0472">Membrane</keyword>
<dbReference type="Proteomes" id="UP000177088">
    <property type="component" value="Unassembled WGS sequence"/>
</dbReference>
<comment type="caution">
    <text evidence="8">The sequence shown here is derived from an EMBL/GenBank/DDBJ whole genome shotgun (WGS) entry which is preliminary data.</text>
</comment>
<evidence type="ECO:0000259" key="7">
    <source>
        <dbReference type="Pfam" id="PF03772"/>
    </source>
</evidence>
<feature type="transmembrane region" description="Helical" evidence="6">
    <location>
        <begin position="38"/>
        <end position="55"/>
    </location>
</feature>
<dbReference type="EMBL" id="MGEA01000020">
    <property type="protein sequence ID" value="OGL74511.1"/>
    <property type="molecule type" value="Genomic_DNA"/>
</dbReference>
<protein>
    <recommendedName>
        <fullName evidence="7">ComEC/Rec2-related protein domain-containing protein</fullName>
    </recommendedName>
</protein>
<evidence type="ECO:0000256" key="6">
    <source>
        <dbReference type="SAM" id="Phobius"/>
    </source>
</evidence>
<feature type="transmembrane region" description="Helical" evidence="6">
    <location>
        <begin position="449"/>
        <end position="469"/>
    </location>
</feature>
<evidence type="ECO:0000256" key="4">
    <source>
        <dbReference type="ARBA" id="ARBA00022989"/>
    </source>
</evidence>
<organism evidence="8 9">
    <name type="scientific">Candidatus Uhrbacteria bacterium RIFCSPHIGHO2_02_FULL_60_10</name>
    <dbReference type="NCBI Taxonomy" id="1802392"/>
    <lineage>
        <taxon>Bacteria</taxon>
        <taxon>Candidatus Uhriibacteriota</taxon>
    </lineage>
</organism>
<feature type="transmembrane region" description="Helical" evidence="6">
    <location>
        <begin position="299"/>
        <end position="317"/>
    </location>
</feature>
<dbReference type="Pfam" id="PF03772">
    <property type="entry name" value="Competence"/>
    <property type="match status" value="1"/>
</dbReference>